<dbReference type="SUPFAM" id="SSF142906">
    <property type="entry name" value="YjbR-like"/>
    <property type="match status" value="1"/>
</dbReference>
<dbReference type="InterPro" id="IPR000182">
    <property type="entry name" value="GNAT_dom"/>
</dbReference>
<name>A0A645HB32_9ZZZZ</name>
<dbReference type="InterPro" id="IPR038056">
    <property type="entry name" value="YjbR-like_sf"/>
</dbReference>
<protein>
    <recommendedName>
        <fullName evidence="1">N-acetyltransferase domain-containing protein</fullName>
    </recommendedName>
</protein>
<dbReference type="PROSITE" id="PS51186">
    <property type="entry name" value="GNAT"/>
    <property type="match status" value="1"/>
</dbReference>
<dbReference type="AlphaFoldDB" id="A0A645HB32"/>
<feature type="domain" description="N-acetyltransferase" evidence="1">
    <location>
        <begin position="1"/>
        <end position="78"/>
    </location>
</feature>
<dbReference type="EMBL" id="VSSQ01085299">
    <property type="protein sequence ID" value="MPN33003.1"/>
    <property type="molecule type" value="Genomic_DNA"/>
</dbReference>
<comment type="caution">
    <text evidence="2">The sequence shown here is derived from an EMBL/GenBank/DDBJ whole genome shotgun (WGS) entry which is preliminary data.</text>
</comment>
<evidence type="ECO:0000313" key="2">
    <source>
        <dbReference type="EMBL" id="MPN33003.1"/>
    </source>
</evidence>
<proteinExistence type="predicted"/>
<accession>A0A645HB32</accession>
<dbReference type="InterPro" id="IPR058532">
    <property type="entry name" value="YjbR/MT2646/Rv2570-like"/>
</dbReference>
<dbReference type="GO" id="GO:0016747">
    <property type="term" value="F:acyltransferase activity, transferring groups other than amino-acyl groups"/>
    <property type="evidence" value="ECO:0007669"/>
    <property type="project" value="InterPro"/>
</dbReference>
<dbReference type="Pfam" id="PF00583">
    <property type="entry name" value="Acetyltransf_1"/>
    <property type="match status" value="1"/>
</dbReference>
<dbReference type="InterPro" id="IPR016181">
    <property type="entry name" value="Acyl_CoA_acyltransferase"/>
</dbReference>
<evidence type="ECO:0000259" key="1">
    <source>
        <dbReference type="PROSITE" id="PS51186"/>
    </source>
</evidence>
<gene>
    <name evidence="2" type="ORF">SDC9_180486</name>
</gene>
<dbReference type="Pfam" id="PF04237">
    <property type="entry name" value="YjbR"/>
    <property type="match status" value="1"/>
</dbReference>
<dbReference type="Gene3D" id="3.40.630.30">
    <property type="match status" value="1"/>
</dbReference>
<dbReference type="SUPFAM" id="SSF55729">
    <property type="entry name" value="Acyl-CoA N-acyltransferases (Nat)"/>
    <property type="match status" value="1"/>
</dbReference>
<dbReference type="Gene3D" id="3.90.1150.30">
    <property type="match status" value="1"/>
</dbReference>
<organism evidence="2">
    <name type="scientific">bioreactor metagenome</name>
    <dbReference type="NCBI Taxonomy" id="1076179"/>
    <lineage>
        <taxon>unclassified sequences</taxon>
        <taxon>metagenomes</taxon>
        <taxon>ecological metagenomes</taxon>
    </lineage>
</organism>
<dbReference type="InterPro" id="IPR007351">
    <property type="entry name" value="YjbR"/>
</dbReference>
<reference evidence="2" key="1">
    <citation type="submission" date="2019-08" db="EMBL/GenBank/DDBJ databases">
        <authorList>
            <person name="Kucharzyk K."/>
            <person name="Murdoch R.W."/>
            <person name="Higgins S."/>
            <person name="Loffler F."/>
        </authorList>
    </citation>
    <scope>NUCLEOTIDE SEQUENCE</scope>
</reference>
<sequence length="208" mass="23599">MDSMAVLPAYRGHKIQKQMVAAGENELAALGYRHLFCTVHPDNHYSLSNLLELGYTIIVTIRKYGGLPRHILYKSNGPAISALRYPGLDAHLLALPGAQKDFKAEWQWLRYRVGGKLFAALCTPGLQYGAYGGRTMLILKCEPLLAELYRQQFTDVVPGFYSDKRNWNSVYLDADLPKELVWSMCTHAYEQVFAKLTKKMQREITGIQ</sequence>
<dbReference type="CDD" id="cd04301">
    <property type="entry name" value="NAT_SF"/>
    <property type="match status" value="1"/>
</dbReference>
<dbReference type="PANTHER" id="PTHR35145">
    <property type="entry name" value="CYTOPLASMIC PROTEIN-RELATED"/>
    <property type="match status" value="1"/>
</dbReference>
<dbReference type="PANTHER" id="PTHR35145:SF1">
    <property type="entry name" value="CYTOPLASMIC PROTEIN"/>
    <property type="match status" value="1"/>
</dbReference>